<accession>A0AC34QJ48</accession>
<proteinExistence type="predicted"/>
<name>A0AC34QJ48_9BILA</name>
<protein>
    <submittedName>
        <fullName evidence="2">Uncharacterized protein</fullName>
    </submittedName>
</protein>
<evidence type="ECO:0000313" key="2">
    <source>
        <dbReference type="WBParaSite" id="JU765_v2.g16805.t1"/>
    </source>
</evidence>
<evidence type="ECO:0000313" key="1">
    <source>
        <dbReference type="Proteomes" id="UP000887576"/>
    </source>
</evidence>
<reference evidence="2" key="1">
    <citation type="submission" date="2022-11" db="UniProtKB">
        <authorList>
            <consortium name="WormBaseParasite"/>
        </authorList>
    </citation>
    <scope>IDENTIFICATION</scope>
</reference>
<dbReference type="WBParaSite" id="JU765_v2.g16805.t1">
    <property type="protein sequence ID" value="JU765_v2.g16805.t1"/>
    <property type="gene ID" value="JU765_v2.g16805"/>
</dbReference>
<organism evidence="1 2">
    <name type="scientific">Panagrolaimus sp. JU765</name>
    <dbReference type="NCBI Taxonomy" id="591449"/>
    <lineage>
        <taxon>Eukaryota</taxon>
        <taxon>Metazoa</taxon>
        <taxon>Ecdysozoa</taxon>
        <taxon>Nematoda</taxon>
        <taxon>Chromadorea</taxon>
        <taxon>Rhabditida</taxon>
        <taxon>Tylenchina</taxon>
        <taxon>Panagrolaimomorpha</taxon>
        <taxon>Panagrolaimoidea</taxon>
        <taxon>Panagrolaimidae</taxon>
        <taxon>Panagrolaimus</taxon>
    </lineage>
</organism>
<dbReference type="Proteomes" id="UP000887576">
    <property type="component" value="Unplaced"/>
</dbReference>
<sequence length="130" mass="15702">MDVNKLVQLFEQGDVIPYVEEVLLNLVWVSTDYEEFVHLKEKFPNAKKLTITYTNCVEHLNRFQEIWDEKRKRIEDAPQQEIIANIYYPNYFRPNFEQAIAPLHGEKINENTFRWTSSKNKCKMINLYER</sequence>